<dbReference type="PANTHER" id="PTHR35849:SF2">
    <property type="entry name" value="BLR2341 PROTEIN"/>
    <property type="match status" value="1"/>
</dbReference>
<dbReference type="GO" id="GO:0043856">
    <property type="term" value="F:anti-sigma factor antagonist activity"/>
    <property type="evidence" value="ECO:0007669"/>
    <property type="project" value="InterPro"/>
</dbReference>
<dbReference type="AlphaFoldDB" id="A0A9X3NB99"/>
<evidence type="ECO:0000256" key="2">
    <source>
        <dbReference type="RuleBase" id="RU003749"/>
    </source>
</evidence>
<dbReference type="PROSITE" id="PS50801">
    <property type="entry name" value="STAS"/>
    <property type="match status" value="1"/>
</dbReference>
<dbReference type="EMBL" id="JAPDDP010000049">
    <property type="protein sequence ID" value="MDA0183218.1"/>
    <property type="molecule type" value="Genomic_DNA"/>
</dbReference>
<proteinExistence type="inferred from homology"/>
<comment type="caution">
    <text evidence="4">The sequence shown here is derived from an EMBL/GenBank/DDBJ whole genome shotgun (WGS) entry which is preliminary data.</text>
</comment>
<dbReference type="InterPro" id="IPR003658">
    <property type="entry name" value="Anti-sigma_ant"/>
</dbReference>
<dbReference type="NCBIfam" id="TIGR00377">
    <property type="entry name" value="ant_ant_sig"/>
    <property type="match status" value="1"/>
</dbReference>
<dbReference type="Gene3D" id="3.30.750.24">
    <property type="entry name" value="STAS domain"/>
    <property type="match status" value="1"/>
</dbReference>
<gene>
    <name evidence="4" type="ORF">OJ997_23105</name>
</gene>
<comment type="similarity">
    <text evidence="1 2">Belongs to the anti-sigma-factor antagonist family.</text>
</comment>
<dbReference type="PANTHER" id="PTHR35849">
    <property type="entry name" value="BLR2341 PROTEIN"/>
    <property type="match status" value="1"/>
</dbReference>
<evidence type="ECO:0000259" key="3">
    <source>
        <dbReference type="PROSITE" id="PS50801"/>
    </source>
</evidence>
<keyword evidence="5" id="KW-1185">Reference proteome</keyword>
<dbReference type="InterPro" id="IPR036513">
    <property type="entry name" value="STAS_dom_sf"/>
</dbReference>
<dbReference type="Pfam" id="PF13466">
    <property type="entry name" value="STAS_2"/>
    <property type="match status" value="1"/>
</dbReference>
<sequence length="92" mass="9911">MRGDRTLVLHGELDIATAPELVHLLTRLRHHGHAVTVDLAEVTFMDSTGLTTLMDAHREAELGGGTFAVRRASPAVRRVFELAGVNGVLDDG</sequence>
<feature type="domain" description="STAS" evidence="3">
    <location>
        <begin position="1"/>
        <end position="92"/>
    </location>
</feature>
<reference evidence="4" key="1">
    <citation type="submission" date="2022-10" db="EMBL/GenBank/DDBJ databases">
        <title>The WGS of Solirubrobacter phytolaccae KCTC 29190.</title>
        <authorList>
            <person name="Jiang Z."/>
        </authorList>
    </citation>
    <scope>NUCLEOTIDE SEQUENCE</scope>
    <source>
        <strain evidence="4">KCTC 29190</strain>
    </source>
</reference>
<dbReference type="Proteomes" id="UP001147653">
    <property type="component" value="Unassembled WGS sequence"/>
</dbReference>
<evidence type="ECO:0000256" key="1">
    <source>
        <dbReference type="ARBA" id="ARBA00009013"/>
    </source>
</evidence>
<dbReference type="SUPFAM" id="SSF52091">
    <property type="entry name" value="SpoIIaa-like"/>
    <property type="match status" value="1"/>
</dbReference>
<organism evidence="4 5">
    <name type="scientific">Solirubrobacter phytolaccae</name>
    <dbReference type="NCBI Taxonomy" id="1404360"/>
    <lineage>
        <taxon>Bacteria</taxon>
        <taxon>Bacillati</taxon>
        <taxon>Actinomycetota</taxon>
        <taxon>Thermoleophilia</taxon>
        <taxon>Solirubrobacterales</taxon>
        <taxon>Solirubrobacteraceae</taxon>
        <taxon>Solirubrobacter</taxon>
    </lineage>
</organism>
<dbReference type="InterPro" id="IPR058548">
    <property type="entry name" value="MlaB-like_STAS"/>
</dbReference>
<dbReference type="CDD" id="cd07043">
    <property type="entry name" value="STAS_anti-anti-sigma_factors"/>
    <property type="match status" value="1"/>
</dbReference>
<evidence type="ECO:0000313" key="5">
    <source>
        <dbReference type="Proteomes" id="UP001147653"/>
    </source>
</evidence>
<dbReference type="InterPro" id="IPR052746">
    <property type="entry name" value="MlaB_ABC_Transporter"/>
</dbReference>
<evidence type="ECO:0000313" key="4">
    <source>
        <dbReference type="EMBL" id="MDA0183218.1"/>
    </source>
</evidence>
<accession>A0A9X3NB99</accession>
<protein>
    <recommendedName>
        <fullName evidence="2">Anti-sigma factor antagonist</fullName>
    </recommendedName>
</protein>
<dbReference type="InterPro" id="IPR002645">
    <property type="entry name" value="STAS_dom"/>
</dbReference>
<name>A0A9X3NB99_9ACTN</name>